<sequence length="420" mass="45525">MTALVLHRFPLEPFPYDRWLDGLDGGVVLIAARDRIEGGGERVPDGPGGYRRLEVLDSFDDEERLDELARDLAHAYEVTHVIAFHEADLLRAARLREKFGLPGQLPDGVLPFRDKVLMKERLRAAGIEVAPYALPATADGARAFAAEHGLPLVFKTRDGFGSVGLRIVRTAGELEEHLAGAYPPAAGPRADLMVEAYVPGRMCHVDGVVVDGRTVMAWPSQYQYDLASFQADPGARVDLTLDPSDPLTPRLLALAEQALAALGGPADHAFHAEVFHTPDDRLVVCEVAARPAGARIRDVLEAVFEVHPVELAARAQTGLPLPALAKLPAGPEGGRLRPVRMAGQVLMMKRPGTVRAIPVIPEEPWVRFYGVFAEPGEVLAEAALSSDFLAAAVLSAPTRQECERRLRALGGRFETEIVID</sequence>
<dbReference type="PANTHER" id="PTHR43585">
    <property type="entry name" value="FUMIPYRROLE BIOSYNTHESIS PROTEIN C"/>
    <property type="match status" value="1"/>
</dbReference>
<keyword evidence="2" id="KW-1185">Reference proteome</keyword>
<evidence type="ECO:0000313" key="2">
    <source>
        <dbReference type="Proteomes" id="UP000231791"/>
    </source>
</evidence>
<dbReference type="Gene3D" id="3.30.470.20">
    <property type="entry name" value="ATP-grasp fold, B domain"/>
    <property type="match status" value="1"/>
</dbReference>
<proteinExistence type="predicted"/>
<dbReference type="InterPro" id="IPR011761">
    <property type="entry name" value="ATP-grasp"/>
</dbReference>
<gene>
    <name evidence="1" type="ORF">SLAV_20905</name>
</gene>
<dbReference type="InterPro" id="IPR013815">
    <property type="entry name" value="ATP_grasp_subdomain_1"/>
</dbReference>
<dbReference type="InterPro" id="IPR005479">
    <property type="entry name" value="CPAse_ATP-bd"/>
</dbReference>
<evidence type="ECO:0000313" key="1">
    <source>
        <dbReference type="EMBL" id="ATZ26001.1"/>
    </source>
</evidence>
<dbReference type="AlphaFoldDB" id="A0A2K8PGY5"/>
<organism evidence="1 2">
    <name type="scientific">Streptomyces lavendulae subsp. lavendulae</name>
    <dbReference type="NCBI Taxonomy" id="58340"/>
    <lineage>
        <taxon>Bacteria</taxon>
        <taxon>Bacillati</taxon>
        <taxon>Actinomycetota</taxon>
        <taxon>Actinomycetes</taxon>
        <taxon>Kitasatosporales</taxon>
        <taxon>Streptomycetaceae</taxon>
        <taxon>Streptomyces</taxon>
    </lineage>
</organism>
<name>A0A2K8PGY5_STRLA</name>
<dbReference type="PANTHER" id="PTHR43585:SF2">
    <property type="entry name" value="ATP-GRASP ENZYME FSQD"/>
    <property type="match status" value="1"/>
</dbReference>
<dbReference type="GO" id="GO:0016829">
    <property type="term" value="F:lyase activity"/>
    <property type="evidence" value="ECO:0007669"/>
    <property type="project" value="UniProtKB-KW"/>
</dbReference>
<dbReference type="Gene3D" id="3.40.50.20">
    <property type="match status" value="1"/>
</dbReference>
<dbReference type="InterPro" id="IPR052032">
    <property type="entry name" value="ATP-dep_AA_Ligase"/>
</dbReference>
<reference evidence="1 2" key="1">
    <citation type="submission" date="2017-11" db="EMBL/GenBank/DDBJ databases">
        <title>Complete genome sequence of Streptomyces lavendulae subsp. lavendulae CCM 3239 (formerly 'Streptomyces aureofaciens CCM 3239'), the producer of the angucycline-type antibiotic auricin.</title>
        <authorList>
            <person name="Busche T."/>
            <person name="Novakova R."/>
            <person name="Al'Dilaimi A."/>
            <person name="Homerova D."/>
            <person name="Feckova L."/>
            <person name="Rezuchova B."/>
            <person name="Mingyar E."/>
            <person name="Csolleiova D."/>
            <person name="Bekeova C."/>
            <person name="Winkler A."/>
            <person name="Sevcikova B."/>
            <person name="Kalinowski J."/>
            <person name="Kormanec J."/>
            <person name="Ruckert C."/>
        </authorList>
    </citation>
    <scope>NUCLEOTIDE SEQUENCE [LARGE SCALE GENOMIC DNA]</scope>
    <source>
        <strain evidence="1 2">CCM 3239</strain>
    </source>
</reference>
<protein>
    <submittedName>
        <fullName evidence="1">Argininosuccinate lyase</fullName>
    </submittedName>
</protein>
<dbReference type="GO" id="GO:0046872">
    <property type="term" value="F:metal ion binding"/>
    <property type="evidence" value="ECO:0007669"/>
    <property type="project" value="InterPro"/>
</dbReference>
<dbReference type="Proteomes" id="UP000231791">
    <property type="component" value="Chromosome"/>
</dbReference>
<dbReference type="Gene3D" id="3.30.1490.20">
    <property type="entry name" value="ATP-grasp fold, A domain"/>
    <property type="match status" value="1"/>
</dbReference>
<dbReference type="PROSITE" id="PS50975">
    <property type="entry name" value="ATP_GRASP"/>
    <property type="match status" value="1"/>
</dbReference>
<dbReference type="RefSeq" id="WP_030228466.1">
    <property type="nucleotide sequence ID" value="NZ_BSRP01000024.1"/>
</dbReference>
<keyword evidence="1" id="KW-0456">Lyase</keyword>
<dbReference type="GeneID" id="49385214"/>
<accession>A0A2K8PGY5</accession>
<dbReference type="SUPFAM" id="SSF56059">
    <property type="entry name" value="Glutathione synthetase ATP-binding domain-like"/>
    <property type="match status" value="1"/>
</dbReference>
<dbReference type="Pfam" id="PF02786">
    <property type="entry name" value="CPSase_L_D2"/>
    <property type="match status" value="1"/>
</dbReference>
<dbReference type="EMBL" id="CP024985">
    <property type="protein sequence ID" value="ATZ26001.1"/>
    <property type="molecule type" value="Genomic_DNA"/>
</dbReference>
<dbReference type="GO" id="GO:0005524">
    <property type="term" value="F:ATP binding"/>
    <property type="evidence" value="ECO:0007669"/>
    <property type="project" value="UniProtKB-UniRule"/>
</dbReference>
<dbReference type="OrthoDB" id="150319at2"/>
<dbReference type="KEGG" id="slx:SLAV_20905"/>